<comment type="caution">
    <text evidence="1">The sequence shown here is derived from an EMBL/GenBank/DDBJ whole genome shotgun (WGS) entry which is preliminary data.</text>
</comment>
<gene>
    <name evidence="1" type="ORF">F442_19976</name>
</gene>
<dbReference type="OrthoDB" id="137359at2759"/>
<name>W2Y8V6_PHYNI</name>
<protein>
    <submittedName>
        <fullName evidence="1">Uncharacterized protein</fullName>
    </submittedName>
</protein>
<proteinExistence type="predicted"/>
<dbReference type="EMBL" id="ANIY01004172">
    <property type="protein sequence ID" value="ETP31137.1"/>
    <property type="molecule type" value="Genomic_DNA"/>
</dbReference>
<reference evidence="1 2" key="1">
    <citation type="submission" date="2013-11" db="EMBL/GenBank/DDBJ databases">
        <title>The Genome Sequence of Phytophthora parasitica P10297.</title>
        <authorList>
            <consortium name="The Broad Institute Genomics Platform"/>
            <person name="Russ C."/>
            <person name="Tyler B."/>
            <person name="Panabieres F."/>
            <person name="Shan W."/>
            <person name="Tripathy S."/>
            <person name="Grunwald N."/>
            <person name="Machado M."/>
            <person name="Johnson C.S."/>
            <person name="Walker B."/>
            <person name="Young S.K."/>
            <person name="Zeng Q."/>
            <person name="Gargeya S."/>
            <person name="Fitzgerald M."/>
            <person name="Haas B."/>
            <person name="Abouelleil A."/>
            <person name="Allen A.W."/>
            <person name="Alvarado L."/>
            <person name="Arachchi H.M."/>
            <person name="Berlin A.M."/>
            <person name="Chapman S.B."/>
            <person name="Gainer-Dewar J."/>
            <person name="Goldberg J."/>
            <person name="Griggs A."/>
            <person name="Gujja S."/>
            <person name="Hansen M."/>
            <person name="Howarth C."/>
            <person name="Imamovic A."/>
            <person name="Ireland A."/>
            <person name="Larimer J."/>
            <person name="McCowan C."/>
            <person name="Murphy C."/>
            <person name="Pearson M."/>
            <person name="Poon T.W."/>
            <person name="Priest M."/>
            <person name="Roberts A."/>
            <person name="Saif S."/>
            <person name="Shea T."/>
            <person name="Sisk P."/>
            <person name="Sykes S."/>
            <person name="Wortman J."/>
            <person name="Nusbaum C."/>
            <person name="Birren B."/>
        </authorList>
    </citation>
    <scope>NUCLEOTIDE SEQUENCE [LARGE SCALE GENOMIC DNA]</scope>
    <source>
        <strain evidence="1 2">P10297</strain>
    </source>
</reference>
<evidence type="ECO:0000313" key="2">
    <source>
        <dbReference type="Proteomes" id="UP000018948"/>
    </source>
</evidence>
<dbReference type="Proteomes" id="UP000018948">
    <property type="component" value="Unassembled WGS sequence"/>
</dbReference>
<accession>W2Y8V6</accession>
<evidence type="ECO:0000313" key="1">
    <source>
        <dbReference type="EMBL" id="ETP31137.1"/>
    </source>
</evidence>
<sequence>MSTLAGVVSATDQVLAADVVASSLLSQPPLQPSPFAPTRSPRQIRSKFDLDVRSGLSDHSELYLLAAQLLPKAGGPRALGPFQSGCKVV</sequence>
<organism evidence="1 2">
    <name type="scientific">Phytophthora nicotianae P10297</name>
    <dbReference type="NCBI Taxonomy" id="1317064"/>
    <lineage>
        <taxon>Eukaryota</taxon>
        <taxon>Sar</taxon>
        <taxon>Stramenopiles</taxon>
        <taxon>Oomycota</taxon>
        <taxon>Peronosporomycetes</taxon>
        <taxon>Peronosporales</taxon>
        <taxon>Peronosporaceae</taxon>
        <taxon>Phytophthora</taxon>
    </lineage>
</organism>
<dbReference type="AlphaFoldDB" id="W2Y8V6"/>